<reference evidence="1" key="1">
    <citation type="submission" date="2021-06" db="EMBL/GenBank/DDBJ databases">
        <authorList>
            <person name="Kallberg Y."/>
            <person name="Tangrot J."/>
            <person name="Rosling A."/>
        </authorList>
    </citation>
    <scope>NUCLEOTIDE SEQUENCE</scope>
    <source>
        <strain evidence="1">IN212</strain>
    </source>
</reference>
<dbReference type="OrthoDB" id="2438553at2759"/>
<evidence type="ECO:0000313" key="2">
    <source>
        <dbReference type="Proteomes" id="UP000789396"/>
    </source>
</evidence>
<feature type="non-terminal residue" evidence="1">
    <location>
        <position position="1"/>
    </location>
</feature>
<keyword evidence="2" id="KW-1185">Reference proteome</keyword>
<dbReference type="AlphaFoldDB" id="A0A9N9NCL9"/>
<accession>A0A9N9NCL9</accession>
<sequence>GRPKSAIWDDFDLGESDGKGHYGAKYRYCTQGRWRCGKLSNMEAHLALYCKGEVPEEIRHNWLVQVARRNDKTDIETSDNESISSISSKKFNTKISRSTLNKKYNEINKTLIKTFVCCGITFAIIDNLFFRNLLMLLEPGYNPPRRIILVEHVLDEEAARVKVKIDNILEKEENLTLGDLRNSALDKTIYTILRNNDVVLEQVKNPLQPSNSKKLEIASIVDLSEIIFGGQGNVKETFTTMRRISNMDFDPASVVESELR</sequence>
<protein>
    <submittedName>
        <fullName evidence="1">9993_t:CDS:1</fullName>
    </submittedName>
</protein>
<name>A0A9N9NCL9_9GLOM</name>
<organism evidence="1 2">
    <name type="scientific">Racocetra fulgida</name>
    <dbReference type="NCBI Taxonomy" id="60492"/>
    <lineage>
        <taxon>Eukaryota</taxon>
        <taxon>Fungi</taxon>
        <taxon>Fungi incertae sedis</taxon>
        <taxon>Mucoromycota</taxon>
        <taxon>Glomeromycotina</taxon>
        <taxon>Glomeromycetes</taxon>
        <taxon>Diversisporales</taxon>
        <taxon>Gigasporaceae</taxon>
        <taxon>Racocetra</taxon>
    </lineage>
</organism>
<dbReference type="Proteomes" id="UP000789396">
    <property type="component" value="Unassembled WGS sequence"/>
</dbReference>
<dbReference type="EMBL" id="CAJVPZ010025464">
    <property type="protein sequence ID" value="CAG8722487.1"/>
    <property type="molecule type" value="Genomic_DNA"/>
</dbReference>
<evidence type="ECO:0000313" key="1">
    <source>
        <dbReference type="EMBL" id="CAG8722487.1"/>
    </source>
</evidence>
<gene>
    <name evidence="1" type="ORF">RFULGI_LOCUS11558</name>
</gene>
<feature type="non-terminal residue" evidence="1">
    <location>
        <position position="260"/>
    </location>
</feature>
<proteinExistence type="predicted"/>
<comment type="caution">
    <text evidence="1">The sequence shown here is derived from an EMBL/GenBank/DDBJ whole genome shotgun (WGS) entry which is preliminary data.</text>
</comment>